<dbReference type="VEuPathDB" id="FungiDB:PHYBLDRAFT_147839"/>
<feature type="region of interest" description="Disordered" evidence="1">
    <location>
        <begin position="117"/>
        <end position="171"/>
    </location>
</feature>
<feature type="compositionally biased region" description="Polar residues" evidence="1">
    <location>
        <begin position="603"/>
        <end position="615"/>
    </location>
</feature>
<gene>
    <name evidence="2" type="ORF">PHYBLDRAFT_147839</name>
</gene>
<evidence type="ECO:0000313" key="3">
    <source>
        <dbReference type="Proteomes" id="UP000077315"/>
    </source>
</evidence>
<evidence type="ECO:0000313" key="2">
    <source>
        <dbReference type="EMBL" id="OAD71348.1"/>
    </source>
</evidence>
<dbReference type="AlphaFoldDB" id="A0A167LYE9"/>
<dbReference type="OrthoDB" id="10634337at2759"/>
<dbReference type="RefSeq" id="XP_018289388.1">
    <property type="nucleotide sequence ID" value="XM_018431962.1"/>
</dbReference>
<reference evidence="3" key="1">
    <citation type="submission" date="2015-06" db="EMBL/GenBank/DDBJ databases">
        <title>Expansion of signal transduction pathways in fungi by whole-genome duplication.</title>
        <authorList>
            <consortium name="DOE Joint Genome Institute"/>
            <person name="Corrochano L.M."/>
            <person name="Kuo A."/>
            <person name="Marcet-Houben M."/>
            <person name="Polaino S."/>
            <person name="Salamov A."/>
            <person name="Villalobos J.M."/>
            <person name="Alvarez M.I."/>
            <person name="Avalos J."/>
            <person name="Benito E.P."/>
            <person name="Benoit I."/>
            <person name="Burger G."/>
            <person name="Camino L.P."/>
            <person name="Canovas D."/>
            <person name="Cerda-Olmedo E."/>
            <person name="Cheng J.-F."/>
            <person name="Dominguez A."/>
            <person name="Elias M."/>
            <person name="Eslava A.P."/>
            <person name="Glaser F."/>
            <person name="Grimwood J."/>
            <person name="Gutierrez G."/>
            <person name="Heitman J."/>
            <person name="Henrissat B."/>
            <person name="Iturriaga E.A."/>
            <person name="Lang B.F."/>
            <person name="Lavin J.L."/>
            <person name="Lee S."/>
            <person name="Li W."/>
            <person name="Lindquist E."/>
            <person name="Lopez-Garcia S."/>
            <person name="Luque E.M."/>
            <person name="Marcos A.T."/>
            <person name="Martin J."/>
            <person name="McCluskey K."/>
            <person name="Medina H.R."/>
            <person name="Miralles-Duran A."/>
            <person name="Miyazaki A."/>
            <person name="Munoz-Torres E."/>
            <person name="Oguiza J.A."/>
            <person name="Ohm R."/>
            <person name="Olmedo M."/>
            <person name="Orejas M."/>
            <person name="Ortiz-Castellanos L."/>
            <person name="Pisabarro A.G."/>
            <person name="Rodriguez-Romero J."/>
            <person name="Ruiz-Herrera J."/>
            <person name="Ruiz-Vazquez R."/>
            <person name="Sanz C."/>
            <person name="Schackwitz W."/>
            <person name="Schmutz J."/>
            <person name="Shahriari M."/>
            <person name="Shelest E."/>
            <person name="Silva-Franco F."/>
            <person name="Soanes D."/>
            <person name="Syed K."/>
            <person name="Tagua V.G."/>
            <person name="Talbot N.J."/>
            <person name="Thon M."/>
            <person name="De vries R.P."/>
            <person name="Wiebenga A."/>
            <person name="Yadav J.S."/>
            <person name="Braun E.L."/>
            <person name="Baker S."/>
            <person name="Garre V."/>
            <person name="Horwitz B."/>
            <person name="Torres-Martinez S."/>
            <person name="Idnurm A."/>
            <person name="Herrera-Estrella A."/>
            <person name="Gabaldon T."/>
            <person name="Grigoriev I.V."/>
        </authorList>
    </citation>
    <scope>NUCLEOTIDE SEQUENCE [LARGE SCALE GENOMIC DNA]</scope>
    <source>
        <strain evidence="3">NRRL 1555(-)</strain>
    </source>
</reference>
<feature type="region of interest" description="Disordered" evidence="1">
    <location>
        <begin position="287"/>
        <end position="361"/>
    </location>
</feature>
<proteinExistence type="predicted"/>
<feature type="compositionally biased region" description="Polar residues" evidence="1">
    <location>
        <begin position="117"/>
        <end position="144"/>
    </location>
</feature>
<name>A0A167LYE9_PHYB8</name>
<dbReference type="GeneID" id="28992868"/>
<accession>A0A167LYE9</accession>
<evidence type="ECO:0000256" key="1">
    <source>
        <dbReference type="SAM" id="MobiDB-lite"/>
    </source>
</evidence>
<organism evidence="2 3">
    <name type="scientific">Phycomyces blakesleeanus (strain ATCC 8743b / DSM 1359 / FGSC 10004 / NBRC 33097 / NRRL 1555)</name>
    <dbReference type="NCBI Taxonomy" id="763407"/>
    <lineage>
        <taxon>Eukaryota</taxon>
        <taxon>Fungi</taxon>
        <taxon>Fungi incertae sedis</taxon>
        <taxon>Mucoromycota</taxon>
        <taxon>Mucoromycotina</taxon>
        <taxon>Mucoromycetes</taxon>
        <taxon>Mucorales</taxon>
        <taxon>Phycomycetaceae</taxon>
        <taxon>Phycomyces</taxon>
    </lineage>
</organism>
<keyword evidence="3" id="KW-1185">Reference proteome</keyword>
<feature type="compositionally biased region" description="Basic and acidic residues" evidence="1">
    <location>
        <begin position="308"/>
        <end position="321"/>
    </location>
</feature>
<feature type="region of interest" description="Disordered" evidence="1">
    <location>
        <begin position="603"/>
        <end position="641"/>
    </location>
</feature>
<sequence>MSSTYKRSLLDRVLRRNRPNQIERVFDKDQAKALARKPLETTNETSVTLQPPEQEALMAHQETEGHSGNQPSLTIDPCPVKYYVPQLSPEALQGTDTSMSNYLSCYVQIDSADTMDTNNMPSLTHSNNNGEATNSSLFAPNGSSPEDIPSTARTRTKEPKHKGSSYFSSNIEQSEKKSVIEDKVQKIAFRADYKDKENWNVQLLPEPFVRFDPFKGSPLFQSDPPVDVTLSSAAIAIIDSAPDTSCTADIVSDTKSAKSDYGKSSGIKIENTKEFSFVPAIESSIQAAAEEDDEGHSQSSQTRATTSSDKDKKSKFPRRWESINTRIHKMFRGKSAQDASNPEAKLVNNVPSQPDQLSIPEDNRNNAEYRERVNKKVLDDVKMKNARPLSKSGSRILKSGSIYIDNKEYNDALVDQLASVNERLPARCLVREGNNTIQFTFRKPRQGKLLRFACWAEPFSLDPSPPHTDPLGHNCDDFQIYESDGDGDDLSGSNGSASNYEDDIQDHLLRASSCQTCVDIIHNMIPMTTMNEEYSRDSSIATDSYYTAFEYLPSPQEIRQGWSSNISREGSLTPDLCLDPNAIMNDFQSRYIGVSHPLKSIYNNHLPENSQTLSKSGKRPNSHDDKHNHNHKHNHNYSHVENELSTVVLDKNEILGRDQMVPNDDRIIKSKTGQDVRRNPNRECGSETDRLFDSLYDEQKKHIPQDPSCSKWYLDPLYRDI</sequence>
<dbReference type="InParanoid" id="A0A167LYE9"/>
<dbReference type="EMBL" id="KV440986">
    <property type="protein sequence ID" value="OAD71348.1"/>
    <property type="molecule type" value="Genomic_DNA"/>
</dbReference>
<feature type="region of interest" description="Disordered" evidence="1">
    <location>
        <begin position="666"/>
        <end position="687"/>
    </location>
</feature>
<feature type="compositionally biased region" description="Low complexity" evidence="1">
    <location>
        <begin position="297"/>
        <end position="307"/>
    </location>
</feature>
<protein>
    <submittedName>
        <fullName evidence="2">Uncharacterized protein</fullName>
    </submittedName>
</protein>
<dbReference type="Proteomes" id="UP000077315">
    <property type="component" value="Unassembled WGS sequence"/>
</dbReference>